<evidence type="ECO:0000313" key="3">
    <source>
        <dbReference type="Proteomes" id="UP000260991"/>
    </source>
</evidence>
<dbReference type="EMBL" id="QVER01000033">
    <property type="protein sequence ID" value="RGB84599.1"/>
    <property type="molecule type" value="Genomic_DNA"/>
</dbReference>
<proteinExistence type="predicted"/>
<accession>A0A3E2TVT5</accession>
<sequence length="63" mass="6864">MSVSIYPFLFIVAAIVAAVGIKMLISTTSVGKHTYDDFIARRNSVSVICFSILIASISFFLAF</sequence>
<feature type="transmembrane region" description="Helical" evidence="1">
    <location>
        <begin position="45"/>
        <end position="62"/>
    </location>
</feature>
<reference evidence="2 3" key="1">
    <citation type="submission" date="2018-08" db="EMBL/GenBank/DDBJ databases">
        <title>A genome reference for cultivated species of the human gut microbiota.</title>
        <authorList>
            <person name="Zou Y."/>
            <person name="Xue W."/>
            <person name="Luo G."/>
        </authorList>
    </citation>
    <scope>NUCLEOTIDE SEQUENCE [LARGE SCALE GENOMIC DNA]</scope>
    <source>
        <strain evidence="2 3">AF32-8AC</strain>
    </source>
</reference>
<organism evidence="2 3">
    <name type="scientific">Faecalibacterium prausnitzii</name>
    <dbReference type="NCBI Taxonomy" id="853"/>
    <lineage>
        <taxon>Bacteria</taxon>
        <taxon>Bacillati</taxon>
        <taxon>Bacillota</taxon>
        <taxon>Clostridia</taxon>
        <taxon>Eubacteriales</taxon>
        <taxon>Oscillospiraceae</taxon>
        <taxon>Faecalibacterium</taxon>
    </lineage>
</organism>
<protein>
    <submittedName>
        <fullName evidence="2">Uncharacterized protein</fullName>
    </submittedName>
</protein>
<gene>
    <name evidence="2" type="ORF">DWZ46_14395</name>
</gene>
<evidence type="ECO:0000256" key="1">
    <source>
        <dbReference type="SAM" id="Phobius"/>
    </source>
</evidence>
<feature type="transmembrane region" description="Helical" evidence="1">
    <location>
        <begin position="6"/>
        <end position="25"/>
    </location>
</feature>
<evidence type="ECO:0000313" key="2">
    <source>
        <dbReference type="EMBL" id="RGB84599.1"/>
    </source>
</evidence>
<name>A0A3E2TVT5_9FIRM</name>
<keyword evidence="1" id="KW-0472">Membrane</keyword>
<comment type="caution">
    <text evidence="2">The sequence shown here is derived from an EMBL/GenBank/DDBJ whole genome shotgun (WGS) entry which is preliminary data.</text>
</comment>
<dbReference type="AlphaFoldDB" id="A0A3E2TVT5"/>
<keyword evidence="1" id="KW-1133">Transmembrane helix</keyword>
<keyword evidence="1" id="KW-0812">Transmembrane</keyword>
<dbReference type="RefSeq" id="WP_158403968.1">
    <property type="nucleotide sequence ID" value="NZ_JAQETD010000005.1"/>
</dbReference>
<dbReference type="Proteomes" id="UP000260991">
    <property type="component" value="Unassembled WGS sequence"/>
</dbReference>